<dbReference type="Gene3D" id="3.40.640.10">
    <property type="entry name" value="Type I PLP-dependent aspartate aminotransferase-like (Major domain)"/>
    <property type="match status" value="1"/>
</dbReference>
<evidence type="ECO:0000256" key="4">
    <source>
        <dbReference type="ARBA" id="ARBA00022576"/>
    </source>
</evidence>
<name>A0A2Z2P0R5_9GAMM</name>
<keyword evidence="5 8" id="KW-0808">Transferase</keyword>
<dbReference type="PANTHER" id="PTHR42790:SF19">
    <property type="entry name" value="KYNURENINE_ALPHA-AMINOADIPATE AMINOTRANSFERASE, MITOCHONDRIAL"/>
    <property type="match status" value="1"/>
</dbReference>
<dbReference type="InterPro" id="IPR004839">
    <property type="entry name" value="Aminotransferase_I/II_large"/>
</dbReference>
<evidence type="ECO:0000313" key="9">
    <source>
        <dbReference type="Proteomes" id="UP000250079"/>
    </source>
</evidence>
<protein>
    <submittedName>
        <fullName evidence="8">2-aminoadipate transaminase</fullName>
        <ecNumber evidence="8">2.6.1.39</ecNumber>
    </submittedName>
</protein>
<dbReference type="GO" id="GO:1901605">
    <property type="term" value="P:alpha-amino acid metabolic process"/>
    <property type="evidence" value="ECO:0007669"/>
    <property type="project" value="TreeGrafter"/>
</dbReference>
<keyword evidence="6" id="KW-0663">Pyridoxal phosphate</keyword>
<dbReference type="AlphaFoldDB" id="A0A2Z2P0R5"/>
<comment type="cofactor">
    <cofactor evidence="1">
        <name>pyridoxal 5'-phosphate</name>
        <dbReference type="ChEBI" id="CHEBI:597326"/>
    </cofactor>
</comment>
<dbReference type="FunFam" id="3.40.640.10:FF:000053">
    <property type="entry name" value="Aminotransferase, class I"/>
    <property type="match status" value="1"/>
</dbReference>
<feature type="domain" description="Aminotransferase class I/classII large" evidence="7">
    <location>
        <begin position="50"/>
        <end position="368"/>
    </location>
</feature>
<sequence length="381" mass="42078">MSVISLSKRVSNLHSSPIREVLAVANKPGMISFAGGLPSADSFPRMDILQMPRQMLQYGPSEGEPELRDLIATELQNIELDVKPENIIVLSGSQQGIDLVAKLFIDHGTRVALQSPSYLAALQAFRFYGMHAVALDPDAPEQALSGDGNHPALAYINPTFQNPTGHCWSTQQRLQFASLADKTGVAVFEDDPYRDLVYEQIDRTPVCAKLKKTSWIYQSSFSKNLAPGLRLGFLAASDDLVPYLLRLKQAADLHSSRVSQWLVLQELNKVSRAEQLHTLAAQYLLKRDHFQALLLEHFSDLAVWQVPTGGLFFWLKLNTTINTSELLASAISQNVAFMPGEPFFLDPQSGYSAIRLNFSHASADEATKGLSVLSALIRNNT</sequence>
<gene>
    <name evidence="8" type="primary">lysN_1</name>
    <name evidence="8" type="ORF">IMCC3135_15100</name>
</gene>
<dbReference type="EC" id="2.6.1.39" evidence="8"/>
<organism evidence="8 9">
    <name type="scientific">Granulosicoccus antarcticus IMCC3135</name>
    <dbReference type="NCBI Taxonomy" id="1192854"/>
    <lineage>
        <taxon>Bacteria</taxon>
        <taxon>Pseudomonadati</taxon>
        <taxon>Pseudomonadota</taxon>
        <taxon>Gammaproteobacteria</taxon>
        <taxon>Chromatiales</taxon>
        <taxon>Granulosicoccaceae</taxon>
        <taxon>Granulosicoccus</taxon>
    </lineage>
</organism>
<evidence type="ECO:0000256" key="5">
    <source>
        <dbReference type="ARBA" id="ARBA00022679"/>
    </source>
</evidence>
<evidence type="ECO:0000256" key="3">
    <source>
        <dbReference type="ARBA" id="ARBA00011738"/>
    </source>
</evidence>
<dbReference type="KEGG" id="gai:IMCC3135_15100"/>
<evidence type="ECO:0000256" key="2">
    <source>
        <dbReference type="ARBA" id="ARBA00007441"/>
    </source>
</evidence>
<evidence type="ECO:0000256" key="1">
    <source>
        <dbReference type="ARBA" id="ARBA00001933"/>
    </source>
</evidence>
<dbReference type="GO" id="GO:0047536">
    <property type="term" value="F:2-aminoadipate transaminase activity"/>
    <property type="evidence" value="ECO:0007669"/>
    <property type="project" value="UniProtKB-EC"/>
</dbReference>
<proteinExistence type="inferred from homology"/>
<keyword evidence="4 8" id="KW-0032">Aminotransferase</keyword>
<dbReference type="Pfam" id="PF00155">
    <property type="entry name" value="Aminotran_1_2"/>
    <property type="match status" value="1"/>
</dbReference>
<dbReference type="EMBL" id="CP018632">
    <property type="protein sequence ID" value="ASJ73104.1"/>
    <property type="molecule type" value="Genomic_DNA"/>
</dbReference>
<dbReference type="PANTHER" id="PTHR42790">
    <property type="entry name" value="AMINOTRANSFERASE"/>
    <property type="match status" value="1"/>
</dbReference>
<dbReference type="Gene3D" id="3.90.1150.10">
    <property type="entry name" value="Aspartate Aminotransferase, domain 1"/>
    <property type="match status" value="1"/>
</dbReference>
<comment type="subunit">
    <text evidence="3">Homodimer.</text>
</comment>
<dbReference type="SUPFAM" id="SSF53383">
    <property type="entry name" value="PLP-dependent transferases"/>
    <property type="match status" value="1"/>
</dbReference>
<evidence type="ECO:0000313" key="8">
    <source>
        <dbReference type="EMBL" id="ASJ73104.1"/>
    </source>
</evidence>
<evidence type="ECO:0000256" key="6">
    <source>
        <dbReference type="ARBA" id="ARBA00022898"/>
    </source>
</evidence>
<dbReference type="RefSeq" id="WP_088918348.1">
    <property type="nucleotide sequence ID" value="NZ_CP018632.1"/>
</dbReference>
<accession>A0A2Z2P0R5</accession>
<evidence type="ECO:0000259" key="7">
    <source>
        <dbReference type="Pfam" id="PF00155"/>
    </source>
</evidence>
<reference evidence="8 9" key="1">
    <citation type="submission" date="2016-12" db="EMBL/GenBank/DDBJ databases">
        <authorList>
            <person name="Song W.-J."/>
            <person name="Kurnit D.M."/>
        </authorList>
    </citation>
    <scope>NUCLEOTIDE SEQUENCE [LARGE SCALE GENOMIC DNA]</scope>
    <source>
        <strain evidence="8 9">IMCC3135</strain>
    </source>
</reference>
<dbReference type="InterPro" id="IPR015421">
    <property type="entry name" value="PyrdxlP-dep_Trfase_major"/>
</dbReference>
<dbReference type="InterPro" id="IPR050859">
    <property type="entry name" value="Class-I_PLP-dep_aminotransf"/>
</dbReference>
<dbReference type="InterPro" id="IPR015424">
    <property type="entry name" value="PyrdxlP-dep_Trfase"/>
</dbReference>
<comment type="similarity">
    <text evidence="2">Belongs to the class-I pyridoxal-phosphate-dependent aminotransferase family.</text>
</comment>
<dbReference type="Proteomes" id="UP000250079">
    <property type="component" value="Chromosome"/>
</dbReference>
<dbReference type="InterPro" id="IPR015422">
    <property type="entry name" value="PyrdxlP-dep_Trfase_small"/>
</dbReference>
<dbReference type="GO" id="GO:0030170">
    <property type="term" value="F:pyridoxal phosphate binding"/>
    <property type="evidence" value="ECO:0007669"/>
    <property type="project" value="InterPro"/>
</dbReference>
<keyword evidence="9" id="KW-1185">Reference proteome</keyword>
<dbReference type="OrthoDB" id="9803354at2"/>
<dbReference type="CDD" id="cd00609">
    <property type="entry name" value="AAT_like"/>
    <property type="match status" value="1"/>
</dbReference>